<dbReference type="VEuPathDB" id="FungiDB:PSTT_01096"/>
<name>A0A2S4WN26_9BASI</name>
<reference evidence="1 2" key="1">
    <citation type="submission" date="2017-12" db="EMBL/GenBank/DDBJ databases">
        <title>Gene loss provides genomic basis for host adaptation in cereal stripe rust fungi.</title>
        <authorList>
            <person name="Xia C."/>
        </authorList>
    </citation>
    <scope>NUCLEOTIDE SEQUENCE [LARGE SCALE GENOMIC DNA]</scope>
    <source>
        <strain evidence="1 2">93TX-2</strain>
    </source>
</reference>
<proteinExistence type="predicted"/>
<dbReference type="EMBL" id="PKSM01000003">
    <property type="protein sequence ID" value="POW23186.1"/>
    <property type="molecule type" value="Genomic_DNA"/>
</dbReference>
<accession>A0A2S4WN26</accession>
<evidence type="ECO:0000313" key="1">
    <source>
        <dbReference type="EMBL" id="POW23186.1"/>
    </source>
</evidence>
<evidence type="ECO:0000313" key="2">
    <source>
        <dbReference type="Proteomes" id="UP000238274"/>
    </source>
</evidence>
<gene>
    <name evidence="1" type="ORF">PSHT_00480</name>
</gene>
<comment type="caution">
    <text evidence="1">The sequence shown here is derived from an EMBL/GenBank/DDBJ whole genome shotgun (WGS) entry which is preliminary data.</text>
</comment>
<sequence>MINQISLLNQGEPINANSDSIKNAAEQFPTILQSVNLRFKSKSDAIYESDPSDHMEASSSQYENRKRAKFYKGETPETLWKILEKWSVLQENPKVHEILFGYSMKRCTKPFFDDIFYYSITHLNEIISKHHKDHI</sequence>
<dbReference type="VEuPathDB" id="FungiDB:PSHT_00480"/>
<organism evidence="1 2">
    <name type="scientific">Puccinia striiformis</name>
    <dbReference type="NCBI Taxonomy" id="27350"/>
    <lineage>
        <taxon>Eukaryota</taxon>
        <taxon>Fungi</taxon>
        <taxon>Dikarya</taxon>
        <taxon>Basidiomycota</taxon>
        <taxon>Pucciniomycotina</taxon>
        <taxon>Pucciniomycetes</taxon>
        <taxon>Pucciniales</taxon>
        <taxon>Pucciniaceae</taxon>
        <taxon>Puccinia</taxon>
    </lineage>
</organism>
<dbReference type="Proteomes" id="UP000238274">
    <property type="component" value="Unassembled WGS sequence"/>
</dbReference>
<protein>
    <submittedName>
        <fullName evidence="1">Uncharacterized protein</fullName>
    </submittedName>
</protein>
<reference evidence="2" key="2">
    <citation type="journal article" date="2018" name="BMC Genomics">
        <title>Genomic insights into host adaptation between the wheat stripe rust pathogen (Puccinia striiformis f. sp. tritici) and the barley stripe rust pathogen (Puccinia striiformis f. sp. hordei).</title>
        <authorList>
            <person name="Xia C."/>
            <person name="Wang M."/>
            <person name="Yin C."/>
            <person name="Cornejo O.E."/>
            <person name="Hulbert S.H."/>
            <person name="Chen X."/>
        </authorList>
    </citation>
    <scope>NUCLEOTIDE SEQUENCE [LARGE SCALE GENOMIC DNA]</scope>
    <source>
        <strain evidence="2">93TX-2</strain>
    </source>
</reference>
<keyword evidence="2" id="KW-1185">Reference proteome</keyword>
<dbReference type="AlphaFoldDB" id="A0A2S4WN26"/>
<reference evidence="2" key="3">
    <citation type="journal article" date="2018" name="Mol. Plant Microbe Interact.">
        <title>Genome sequence resources for the wheat stripe rust pathogen (Puccinia striiformis f. sp. tritici) and the barley stripe rust pathogen (Puccinia striiformis f. sp. hordei).</title>
        <authorList>
            <person name="Xia C."/>
            <person name="Wang M."/>
            <person name="Yin C."/>
            <person name="Cornejo O.E."/>
            <person name="Hulbert S.H."/>
            <person name="Chen X."/>
        </authorList>
    </citation>
    <scope>NUCLEOTIDE SEQUENCE [LARGE SCALE GENOMIC DNA]</scope>
    <source>
        <strain evidence="2">93TX-2</strain>
    </source>
</reference>